<dbReference type="PANTHER" id="PTHR30483:SF6">
    <property type="entry name" value="PERIPLASMIC BINDING PROTEIN OF ABC TRANSPORTER FOR NATURAL AMINO ACIDS"/>
    <property type="match status" value="1"/>
</dbReference>
<comment type="caution">
    <text evidence="7">The sequence shown here is derived from an EMBL/GenBank/DDBJ whole genome shotgun (WGS) entry which is preliminary data.</text>
</comment>
<dbReference type="InterPro" id="IPR028081">
    <property type="entry name" value="Leu-bd"/>
</dbReference>
<dbReference type="SUPFAM" id="SSF53822">
    <property type="entry name" value="Periplasmic binding protein-like I"/>
    <property type="match status" value="1"/>
</dbReference>
<name>A0A430AK64_9ENTE</name>
<keyword evidence="3 5" id="KW-0732">Signal</keyword>
<reference evidence="7 8" key="1">
    <citation type="submission" date="2017-05" db="EMBL/GenBank/DDBJ databases">
        <title>Vagococcus spp. assemblies.</title>
        <authorList>
            <person name="Gulvik C.A."/>
        </authorList>
    </citation>
    <scope>NUCLEOTIDE SEQUENCE [LARGE SCALE GENOMIC DNA]</scope>
    <source>
        <strain evidence="7 8">DSM 24756</strain>
    </source>
</reference>
<protein>
    <submittedName>
        <fullName evidence="7">Branched-chain amino acid ABC transporter substrate-binding protein</fullName>
    </submittedName>
</protein>
<dbReference type="AlphaFoldDB" id="A0A430AK64"/>
<dbReference type="Pfam" id="PF13458">
    <property type="entry name" value="Peripla_BP_6"/>
    <property type="match status" value="1"/>
</dbReference>
<organism evidence="7 8">
    <name type="scientific">Vagococcus entomophilus</name>
    <dbReference type="NCBI Taxonomy" id="1160095"/>
    <lineage>
        <taxon>Bacteria</taxon>
        <taxon>Bacillati</taxon>
        <taxon>Bacillota</taxon>
        <taxon>Bacilli</taxon>
        <taxon>Lactobacillales</taxon>
        <taxon>Enterococcaceae</taxon>
        <taxon>Vagococcus</taxon>
    </lineage>
</organism>
<proteinExistence type="inferred from homology"/>
<dbReference type="PANTHER" id="PTHR30483">
    <property type="entry name" value="LEUCINE-SPECIFIC-BINDING PROTEIN"/>
    <property type="match status" value="1"/>
</dbReference>
<evidence type="ECO:0000313" key="8">
    <source>
        <dbReference type="Proteomes" id="UP000288669"/>
    </source>
</evidence>
<dbReference type="OrthoDB" id="9783240at2"/>
<evidence type="ECO:0000256" key="3">
    <source>
        <dbReference type="ARBA" id="ARBA00022729"/>
    </source>
</evidence>
<accession>A0A430AK64</accession>
<dbReference type="InterPro" id="IPR000709">
    <property type="entry name" value="Leu_Ile_Val-bd"/>
</dbReference>
<feature type="domain" description="Leucine-binding protein" evidence="6">
    <location>
        <begin position="30"/>
        <end position="371"/>
    </location>
</feature>
<evidence type="ECO:0000256" key="2">
    <source>
        <dbReference type="ARBA" id="ARBA00022448"/>
    </source>
</evidence>
<dbReference type="Gene3D" id="3.40.50.2300">
    <property type="match status" value="2"/>
</dbReference>
<keyword evidence="8" id="KW-1185">Reference proteome</keyword>
<evidence type="ECO:0000256" key="1">
    <source>
        <dbReference type="ARBA" id="ARBA00010062"/>
    </source>
</evidence>
<feature type="chain" id="PRO_5038612635" evidence="5">
    <location>
        <begin position="23"/>
        <end position="383"/>
    </location>
</feature>
<evidence type="ECO:0000256" key="4">
    <source>
        <dbReference type="ARBA" id="ARBA00022970"/>
    </source>
</evidence>
<sequence length="383" mass="40684">MKKKLGLILACSGLLLLGACQKSSSSDSNTVKIGVNLELSGKVSAYGNAELEGIKLATKEINKNGGINGKKIQLVSKDNKSDTAEAASVATSLATKDKVTAIIGPATSGSTKSATPAVTRAKVPMVTPSATDDSVTLTTAGKVQDYVFRTTFQDSFQGIILANFATNKLNAKKVAIIGDNSSDYAKGLTKAFKKQYKGDIVEEVNFSSGDTDFQAILTKLKSKSFDVIYLPGYYNEAGLIIKQAREMGITQPILGADGFGDTELVKLAGTDNVNDVYYTANFSTNVDATKVSKDFVTSFKKEYNKEPSGFNALAYDSVYLIKQAIEDAKSTDPVKVKEALTKVKDFEGVTGTMSVDKEHNPKKAAVVIQLTKGVESGATVVNP</sequence>
<evidence type="ECO:0000259" key="6">
    <source>
        <dbReference type="Pfam" id="PF13458"/>
    </source>
</evidence>
<evidence type="ECO:0000256" key="5">
    <source>
        <dbReference type="SAM" id="SignalP"/>
    </source>
</evidence>
<dbReference type="CDD" id="cd06347">
    <property type="entry name" value="PBP1_ABC_LivK_ligand_binding-like"/>
    <property type="match status" value="1"/>
</dbReference>
<comment type="similarity">
    <text evidence="1">Belongs to the leucine-binding protein family.</text>
</comment>
<dbReference type="GO" id="GO:0006865">
    <property type="term" value="P:amino acid transport"/>
    <property type="evidence" value="ECO:0007669"/>
    <property type="project" value="UniProtKB-KW"/>
</dbReference>
<dbReference type="InterPro" id="IPR028082">
    <property type="entry name" value="Peripla_BP_I"/>
</dbReference>
<gene>
    <name evidence="7" type="ORF">CBF30_03810</name>
</gene>
<dbReference type="EMBL" id="NGJZ01000001">
    <property type="protein sequence ID" value="RSU08374.1"/>
    <property type="molecule type" value="Genomic_DNA"/>
</dbReference>
<dbReference type="InterPro" id="IPR051010">
    <property type="entry name" value="BCAA_transport"/>
</dbReference>
<dbReference type="RefSeq" id="WP_126822915.1">
    <property type="nucleotide sequence ID" value="NZ_JBHLWU010000001.1"/>
</dbReference>
<dbReference type="PRINTS" id="PR00337">
    <property type="entry name" value="LEUILEVALBP"/>
</dbReference>
<feature type="signal peptide" evidence="5">
    <location>
        <begin position="1"/>
        <end position="22"/>
    </location>
</feature>
<evidence type="ECO:0000313" key="7">
    <source>
        <dbReference type="EMBL" id="RSU08374.1"/>
    </source>
</evidence>
<keyword evidence="2" id="KW-0813">Transport</keyword>
<dbReference type="Proteomes" id="UP000288669">
    <property type="component" value="Unassembled WGS sequence"/>
</dbReference>
<keyword evidence="4" id="KW-0029">Amino-acid transport</keyword>
<dbReference type="PROSITE" id="PS51257">
    <property type="entry name" value="PROKAR_LIPOPROTEIN"/>
    <property type="match status" value="1"/>
</dbReference>